<dbReference type="RefSeq" id="WP_341836657.1">
    <property type="nucleotide sequence ID" value="NZ_CP149822.1"/>
</dbReference>
<dbReference type="Pfam" id="PF08877">
    <property type="entry name" value="MepB-like"/>
    <property type="match status" value="1"/>
</dbReference>
<name>A0ABZ2YSJ4_9BACT</name>
<reference evidence="2" key="1">
    <citation type="submission" date="2024-03" db="EMBL/GenBank/DDBJ databases">
        <title>Chitinophaga horti sp. nov., isolated from garden soil.</title>
        <authorList>
            <person name="Lee D.S."/>
            <person name="Han D.M."/>
            <person name="Baek J.H."/>
            <person name="Choi D.G."/>
            <person name="Jeon J.H."/>
            <person name="Jeon C.O."/>
        </authorList>
    </citation>
    <scope>NUCLEOTIDE SEQUENCE [LARGE SCALE GENOMIC DNA]</scope>
    <source>
        <strain evidence="2">GPA1</strain>
    </source>
</reference>
<gene>
    <name evidence="1" type="ORF">WJU16_02005</name>
</gene>
<evidence type="ECO:0000313" key="2">
    <source>
        <dbReference type="Proteomes" id="UP001485459"/>
    </source>
</evidence>
<protein>
    <submittedName>
        <fullName evidence="1">MepB family protein</fullName>
    </submittedName>
</protein>
<organism evidence="1 2">
    <name type="scientific">Chitinophaga pollutisoli</name>
    <dbReference type="NCBI Taxonomy" id="3133966"/>
    <lineage>
        <taxon>Bacteria</taxon>
        <taxon>Pseudomonadati</taxon>
        <taxon>Bacteroidota</taxon>
        <taxon>Chitinophagia</taxon>
        <taxon>Chitinophagales</taxon>
        <taxon>Chitinophagaceae</taxon>
        <taxon>Chitinophaga</taxon>
    </lineage>
</organism>
<dbReference type="InterPro" id="IPR038231">
    <property type="entry name" value="MepB-like_sf"/>
</dbReference>
<dbReference type="EMBL" id="CP149822">
    <property type="protein sequence ID" value="WZN41809.1"/>
    <property type="molecule type" value="Genomic_DNA"/>
</dbReference>
<evidence type="ECO:0000313" key="1">
    <source>
        <dbReference type="EMBL" id="WZN41809.1"/>
    </source>
</evidence>
<dbReference type="Proteomes" id="UP001485459">
    <property type="component" value="Chromosome"/>
</dbReference>
<keyword evidence="2" id="KW-1185">Reference proteome</keyword>
<accession>A0ABZ2YSJ4</accession>
<dbReference type="Gene3D" id="3.40.1350.140">
    <property type="entry name" value="MepB-like"/>
    <property type="match status" value="1"/>
</dbReference>
<dbReference type="InterPro" id="IPR011235">
    <property type="entry name" value="MepB-like"/>
</dbReference>
<sequence>MPSYFYRLNDAFLAPAGLPVTRISPDPESTDYEGHILECGAVRIQFRKAKVTPKKAGHFVALWKRGASGETLPFDITDPFDYYLIAVEEGSFFFPKSALGNNGVLSGAGHEGKRGFRLYAPSVAPPNPTARWAQVWQAGYFLHWDVTANQISLRELLNQR</sequence>
<proteinExistence type="predicted"/>